<organism evidence="1 2">
    <name type="scientific">Pyrus ussuriensis x Pyrus communis</name>
    <dbReference type="NCBI Taxonomy" id="2448454"/>
    <lineage>
        <taxon>Eukaryota</taxon>
        <taxon>Viridiplantae</taxon>
        <taxon>Streptophyta</taxon>
        <taxon>Embryophyta</taxon>
        <taxon>Tracheophyta</taxon>
        <taxon>Spermatophyta</taxon>
        <taxon>Magnoliopsida</taxon>
        <taxon>eudicotyledons</taxon>
        <taxon>Gunneridae</taxon>
        <taxon>Pentapetalae</taxon>
        <taxon>rosids</taxon>
        <taxon>fabids</taxon>
        <taxon>Rosales</taxon>
        <taxon>Rosaceae</taxon>
        <taxon>Amygdaloideae</taxon>
        <taxon>Maleae</taxon>
        <taxon>Pyrus</taxon>
    </lineage>
</organism>
<protein>
    <submittedName>
        <fullName evidence="1">Uncharacterized protein</fullName>
    </submittedName>
</protein>
<gene>
    <name evidence="1" type="ORF">D8674_008896</name>
</gene>
<reference evidence="2" key="2">
    <citation type="submission" date="2019-10" db="EMBL/GenBank/DDBJ databases">
        <title>A de novo genome assembly of a pear dwarfing rootstock.</title>
        <authorList>
            <person name="Wang F."/>
            <person name="Wang J."/>
            <person name="Li S."/>
            <person name="Zhang Y."/>
            <person name="Fang M."/>
            <person name="Ma L."/>
            <person name="Zhao Y."/>
            <person name="Jiang S."/>
        </authorList>
    </citation>
    <scope>NUCLEOTIDE SEQUENCE [LARGE SCALE GENOMIC DNA]</scope>
</reference>
<evidence type="ECO:0000313" key="2">
    <source>
        <dbReference type="Proteomes" id="UP000327157"/>
    </source>
</evidence>
<dbReference type="EMBL" id="SMOL01000143">
    <property type="protein sequence ID" value="KAB2631377.1"/>
    <property type="molecule type" value="Genomic_DNA"/>
</dbReference>
<sequence length="61" mass="6962">MFSLQTEFSRNGLWNVMKNEHTRPRWRPRGPTVPMVVGSSNDKAQVGVLVVGWSGFISEWT</sequence>
<accession>A0A5N5HX03</accession>
<dbReference type="AlphaFoldDB" id="A0A5N5HX03"/>
<dbReference type="Proteomes" id="UP000327157">
    <property type="component" value="Chromosome 12"/>
</dbReference>
<proteinExistence type="predicted"/>
<comment type="caution">
    <text evidence="1">The sequence shown here is derived from an EMBL/GenBank/DDBJ whole genome shotgun (WGS) entry which is preliminary data.</text>
</comment>
<evidence type="ECO:0000313" key="1">
    <source>
        <dbReference type="EMBL" id="KAB2631377.1"/>
    </source>
</evidence>
<reference evidence="1 2" key="1">
    <citation type="submission" date="2019-09" db="EMBL/GenBank/DDBJ databases">
        <authorList>
            <person name="Ou C."/>
        </authorList>
    </citation>
    <scope>NUCLEOTIDE SEQUENCE [LARGE SCALE GENOMIC DNA]</scope>
    <source>
        <strain evidence="1">S2</strain>
        <tissue evidence="1">Leaf</tissue>
    </source>
</reference>
<name>A0A5N5HX03_9ROSA</name>
<reference evidence="1 2" key="3">
    <citation type="submission" date="2019-11" db="EMBL/GenBank/DDBJ databases">
        <title>A de novo genome assembly of a pear dwarfing rootstock.</title>
        <authorList>
            <person name="Wang F."/>
            <person name="Wang J."/>
            <person name="Li S."/>
            <person name="Zhang Y."/>
            <person name="Fang M."/>
            <person name="Ma L."/>
            <person name="Zhao Y."/>
            <person name="Jiang S."/>
        </authorList>
    </citation>
    <scope>NUCLEOTIDE SEQUENCE [LARGE SCALE GENOMIC DNA]</scope>
    <source>
        <strain evidence="1">S2</strain>
        <tissue evidence="1">Leaf</tissue>
    </source>
</reference>
<keyword evidence="2" id="KW-1185">Reference proteome</keyword>